<keyword evidence="5" id="KW-1185">Reference proteome</keyword>
<feature type="signal peptide" evidence="2">
    <location>
        <begin position="1"/>
        <end position="25"/>
    </location>
</feature>
<proteinExistence type="predicted"/>
<comment type="caution">
    <text evidence="4">The sequence shown here is derived from an EMBL/GenBank/DDBJ whole genome shotgun (WGS) entry which is preliminary data.</text>
</comment>
<organism evidence="4 5">
    <name type="scientific">Luteimonas terricola</name>
    <dbReference type="NCBI Taxonomy" id="645597"/>
    <lineage>
        <taxon>Bacteria</taxon>
        <taxon>Pseudomonadati</taxon>
        <taxon>Pseudomonadota</taxon>
        <taxon>Gammaproteobacteria</taxon>
        <taxon>Lysobacterales</taxon>
        <taxon>Lysobacteraceae</taxon>
        <taxon>Luteimonas</taxon>
    </lineage>
</organism>
<feature type="domain" description="EF-hand" evidence="3">
    <location>
        <begin position="170"/>
        <end position="205"/>
    </location>
</feature>
<protein>
    <recommendedName>
        <fullName evidence="3">EF-hand domain-containing protein</fullName>
    </recommendedName>
</protein>
<feature type="chain" id="PRO_5047478455" description="EF-hand domain-containing protein" evidence="2">
    <location>
        <begin position="26"/>
        <end position="228"/>
    </location>
</feature>
<name>A0ABQ2EGN8_9GAMM</name>
<dbReference type="SUPFAM" id="SSF47473">
    <property type="entry name" value="EF-hand"/>
    <property type="match status" value="1"/>
</dbReference>
<feature type="compositionally biased region" description="Low complexity" evidence="1">
    <location>
        <begin position="30"/>
        <end position="45"/>
    </location>
</feature>
<evidence type="ECO:0000256" key="2">
    <source>
        <dbReference type="SAM" id="SignalP"/>
    </source>
</evidence>
<keyword evidence="2" id="KW-0732">Signal</keyword>
<dbReference type="PROSITE" id="PS00018">
    <property type="entry name" value="EF_HAND_1"/>
    <property type="match status" value="2"/>
</dbReference>
<dbReference type="PANTHER" id="PTHR10827">
    <property type="entry name" value="RETICULOCALBIN"/>
    <property type="match status" value="1"/>
</dbReference>
<gene>
    <name evidence="4" type="ORF">GCM10011394_21390</name>
</gene>
<evidence type="ECO:0000256" key="1">
    <source>
        <dbReference type="SAM" id="MobiDB-lite"/>
    </source>
</evidence>
<dbReference type="RefSeq" id="WP_132986533.1">
    <property type="nucleotide sequence ID" value="NZ_BMME01000001.1"/>
</dbReference>
<dbReference type="PROSITE" id="PS50222">
    <property type="entry name" value="EF_HAND_2"/>
    <property type="match status" value="1"/>
</dbReference>
<dbReference type="EMBL" id="BMME01000001">
    <property type="protein sequence ID" value="GGK11823.1"/>
    <property type="molecule type" value="Genomic_DNA"/>
</dbReference>
<dbReference type="Pfam" id="PF13202">
    <property type="entry name" value="EF-hand_5"/>
    <property type="match status" value="2"/>
</dbReference>
<dbReference type="InterPro" id="IPR018247">
    <property type="entry name" value="EF_Hand_1_Ca_BS"/>
</dbReference>
<feature type="region of interest" description="Disordered" evidence="1">
    <location>
        <begin position="30"/>
        <end position="69"/>
    </location>
</feature>
<evidence type="ECO:0000313" key="4">
    <source>
        <dbReference type="EMBL" id="GGK11823.1"/>
    </source>
</evidence>
<feature type="compositionally biased region" description="Basic residues" evidence="1">
    <location>
        <begin position="50"/>
        <end position="65"/>
    </location>
</feature>
<evidence type="ECO:0000259" key="3">
    <source>
        <dbReference type="PROSITE" id="PS50222"/>
    </source>
</evidence>
<dbReference type="Proteomes" id="UP000599009">
    <property type="component" value="Unassembled WGS sequence"/>
</dbReference>
<accession>A0ABQ2EGN8</accession>
<dbReference type="InterPro" id="IPR002048">
    <property type="entry name" value="EF_hand_dom"/>
</dbReference>
<dbReference type="Gene3D" id="1.10.238.10">
    <property type="entry name" value="EF-hand"/>
    <property type="match status" value="2"/>
</dbReference>
<dbReference type="InterPro" id="IPR011992">
    <property type="entry name" value="EF-hand-dom_pair"/>
</dbReference>
<feature type="region of interest" description="Disordered" evidence="1">
    <location>
        <begin position="89"/>
        <end position="131"/>
    </location>
</feature>
<sequence length="228" mass="24906">MKRHALFFATALAVASLGTAGLAAAQSSAPAAPAADAATDAPRAAGKSERARRHGKGHFGHRGGHAMRGGIERMDADEDGRISRAEFDAAKAAREEAHAKRIAEREQAGTGETPRRARADRPGRPARDDMARGPLMALDFDAIDADKDGYIVRSEVMAHRDGMQQQMREKRAERFAEAFAAADLNKDGKLSRVEVDEKMPRLSKRFAWMDDNRDGFLSRAELEAGKRR</sequence>
<dbReference type="PANTHER" id="PTHR10827:SF102">
    <property type="entry name" value="EF-HAND DOMAIN-CONTAINING PROTEIN"/>
    <property type="match status" value="1"/>
</dbReference>
<dbReference type="Pfam" id="PF13499">
    <property type="entry name" value="EF-hand_7"/>
    <property type="match status" value="1"/>
</dbReference>
<reference evidence="5" key="1">
    <citation type="journal article" date="2019" name="Int. J. Syst. Evol. Microbiol.">
        <title>The Global Catalogue of Microorganisms (GCM) 10K type strain sequencing project: providing services to taxonomists for standard genome sequencing and annotation.</title>
        <authorList>
            <consortium name="The Broad Institute Genomics Platform"/>
            <consortium name="The Broad Institute Genome Sequencing Center for Infectious Disease"/>
            <person name="Wu L."/>
            <person name="Ma J."/>
        </authorList>
    </citation>
    <scope>NUCLEOTIDE SEQUENCE [LARGE SCALE GENOMIC DNA]</scope>
    <source>
        <strain evidence="5">CGMCC 1.8985</strain>
    </source>
</reference>
<evidence type="ECO:0000313" key="5">
    <source>
        <dbReference type="Proteomes" id="UP000599009"/>
    </source>
</evidence>